<evidence type="ECO:0000313" key="8">
    <source>
        <dbReference type="Proteomes" id="UP000178743"/>
    </source>
</evidence>
<feature type="region of interest" description="Disordered" evidence="5">
    <location>
        <begin position="1"/>
        <end position="34"/>
    </location>
</feature>
<dbReference type="PROSITE" id="PS51898">
    <property type="entry name" value="TYR_RECOMBINASE"/>
    <property type="match status" value="1"/>
</dbReference>
<dbReference type="InterPro" id="IPR004107">
    <property type="entry name" value="Integrase_SAM-like_N"/>
</dbReference>
<evidence type="ECO:0000313" key="7">
    <source>
        <dbReference type="EMBL" id="OGF72588.1"/>
    </source>
</evidence>
<dbReference type="InterPro" id="IPR010998">
    <property type="entry name" value="Integrase_recombinase_N"/>
</dbReference>
<dbReference type="GO" id="GO:0015074">
    <property type="term" value="P:DNA integration"/>
    <property type="evidence" value="ECO:0007669"/>
    <property type="project" value="UniProtKB-KW"/>
</dbReference>
<gene>
    <name evidence="7" type="ORF">A3C05_03420</name>
</gene>
<reference evidence="7 8" key="1">
    <citation type="journal article" date="2016" name="Nat. Commun.">
        <title>Thousands of microbial genomes shed light on interconnected biogeochemical processes in an aquifer system.</title>
        <authorList>
            <person name="Anantharaman K."/>
            <person name="Brown C.T."/>
            <person name="Hug L.A."/>
            <person name="Sharon I."/>
            <person name="Castelle C.J."/>
            <person name="Probst A.J."/>
            <person name="Thomas B.C."/>
            <person name="Singh A."/>
            <person name="Wilkins M.J."/>
            <person name="Karaoz U."/>
            <person name="Brodie E.L."/>
            <person name="Williams K.H."/>
            <person name="Hubbard S.S."/>
            <person name="Banfield J.F."/>
        </authorList>
    </citation>
    <scope>NUCLEOTIDE SEQUENCE [LARGE SCALE GENOMIC DNA]</scope>
</reference>
<evidence type="ECO:0000256" key="1">
    <source>
        <dbReference type="ARBA" id="ARBA00008857"/>
    </source>
</evidence>
<dbReference type="GO" id="GO:0006310">
    <property type="term" value="P:DNA recombination"/>
    <property type="evidence" value="ECO:0007669"/>
    <property type="project" value="UniProtKB-KW"/>
</dbReference>
<dbReference type="InterPro" id="IPR050090">
    <property type="entry name" value="Tyrosine_recombinase_XerCD"/>
</dbReference>
<dbReference type="Gene3D" id="1.10.443.10">
    <property type="entry name" value="Intergrase catalytic core"/>
    <property type="match status" value="1"/>
</dbReference>
<accession>A0A1F5WAA3</accession>
<comment type="similarity">
    <text evidence="1">Belongs to the 'phage' integrase family.</text>
</comment>
<keyword evidence="3" id="KW-0238">DNA-binding</keyword>
<evidence type="ECO:0000259" key="6">
    <source>
        <dbReference type="PROSITE" id="PS51898"/>
    </source>
</evidence>
<keyword evidence="2" id="KW-0229">DNA integration</keyword>
<dbReference type="Pfam" id="PF00589">
    <property type="entry name" value="Phage_integrase"/>
    <property type="match status" value="1"/>
</dbReference>
<name>A0A1F5WAA3_9BACT</name>
<dbReference type="PANTHER" id="PTHR30349:SF64">
    <property type="entry name" value="PROPHAGE INTEGRASE INTD-RELATED"/>
    <property type="match status" value="1"/>
</dbReference>
<dbReference type="Pfam" id="PF14659">
    <property type="entry name" value="Phage_int_SAM_3"/>
    <property type="match status" value="1"/>
</dbReference>
<evidence type="ECO:0000256" key="4">
    <source>
        <dbReference type="ARBA" id="ARBA00023172"/>
    </source>
</evidence>
<dbReference type="InterPro" id="IPR013762">
    <property type="entry name" value="Integrase-like_cat_sf"/>
</dbReference>
<dbReference type="Proteomes" id="UP000178743">
    <property type="component" value="Unassembled WGS sequence"/>
</dbReference>
<dbReference type="InterPro" id="IPR002104">
    <property type="entry name" value="Integrase_catalytic"/>
</dbReference>
<dbReference type="EMBL" id="MFHP01000019">
    <property type="protein sequence ID" value="OGF72588.1"/>
    <property type="molecule type" value="Genomic_DNA"/>
</dbReference>
<dbReference type="AlphaFoldDB" id="A0A1F5WAA3"/>
<evidence type="ECO:0000256" key="3">
    <source>
        <dbReference type="ARBA" id="ARBA00023125"/>
    </source>
</evidence>
<dbReference type="PANTHER" id="PTHR30349">
    <property type="entry name" value="PHAGE INTEGRASE-RELATED"/>
    <property type="match status" value="1"/>
</dbReference>
<proteinExistence type="inferred from homology"/>
<dbReference type="InterPro" id="IPR011010">
    <property type="entry name" value="DNA_brk_join_enz"/>
</dbReference>
<sequence length="382" mass="44259">MATRKRNSSWQVDFRHNHQRYRVKSPENSKAGAEAYEASLRQKLARGEALRPPKEEKTQQEREQKFKDFARKWFEVYVKPNNKHSEIKNKEYALRRRLVPFFGEIQIDKITTLHVNEYVAQRTKERTRNRKPPCNKTINNELIILGTCLRTAQEWYDLPKIPKLKKLKAPPSRFDFLSQEESAFLLQQLSGVWYDIVLAGLDTGLRRGELEGLQWSDINWHNKTLTVRHSWCETQKALTSPKSNRERHISLTNRVCEILARRRKESGFVFLNEQGKKIESKRINDRLSGACKKIGLRRITCHVLRHTFASHLAMAGVSMQKIQELLGHESIQTTMRYAHLAPSSSREAISVLEASRAALPNFGHYLVTSGNQALPMSADFAK</sequence>
<keyword evidence="4" id="KW-0233">DNA recombination</keyword>
<feature type="domain" description="Tyr recombinase" evidence="6">
    <location>
        <begin position="172"/>
        <end position="350"/>
    </location>
</feature>
<comment type="caution">
    <text evidence="7">The sequence shown here is derived from an EMBL/GenBank/DDBJ whole genome shotgun (WGS) entry which is preliminary data.</text>
</comment>
<protein>
    <recommendedName>
        <fullName evidence="6">Tyr recombinase domain-containing protein</fullName>
    </recommendedName>
</protein>
<organism evidence="7 8">
    <name type="scientific">Candidatus Giovannonibacteria bacterium RIFCSPHIGHO2_02_FULL_45_40</name>
    <dbReference type="NCBI Taxonomy" id="1798337"/>
    <lineage>
        <taxon>Bacteria</taxon>
        <taxon>Candidatus Giovannoniibacteriota</taxon>
    </lineage>
</organism>
<dbReference type="Gene3D" id="1.10.150.130">
    <property type="match status" value="1"/>
</dbReference>
<dbReference type="GO" id="GO:0003677">
    <property type="term" value="F:DNA binding"/>
    <property type="evidence" value="ECO:0007669"/>
    <property type="project" value="UniProtKB-KW"/>
</dbReference>
<evidence type="ECO:0000256" key="2">
    <source>
        <dbReference type="ARBA" id="ARBA00022908"/>
    </source>
</evidence>
<evidence type="ECO:0000256" key="5">
    <source>
        <dbReference type="SAM" id="MobiDB-lite"/>
    </source>
</evidence>
<dbReference type="SUPFAM" id="SSF56349">
    <property type="entry name" value="DNA breaking-rejoining enzymes"/>
    <property type="match status" value="1"/>
</dbReference>
<dbReference type="CDD" id="cd01189">
    <property type="entry name" value="INT_ICEBs1_C_like"/>
    <property type="match status" value="1"/>
</dbReference>